<dbReference type="PANTHER" id="PTHR42683">
    <property type="entry name" value="ALDEHYDE REDUCTASE"/>
    <property type="match status" value="1"/>
</dbReference>
<dbReference type="InterPro" id="IPR013149">
    <property type="entry name" value="ADH-like_C"/>
</dbReference>
<dbReference type="PaxDb" id="55529-EKX48413"/>
<dbReference type="InterPro" id="IPR020843">
    <property type="entry name" value="ER"/>
</dbReference>
<dbReference type="HOGENOM" id="CLU_026673_20_2_1"/>
<dbReference type="OMA" id="CRGRNGD"/>
<dbReference type="SMART" id="SM00829">
    <property type="entry name" value="PKS_ER"/>
    <property type="match status" value="1"/>
</dbReference>
<keyword evidence="3 5" id="KW-0862">Zinc</keyword>
<comment type="similarity">
    <text evidence="5">Belongs to the zinc-containing alcohol dehydrogenase family.</text>
</comment>
<reference evidence="8" key="3">
    <citation type="submission" date="2016-03" db="UniProtKB">
        <authorList>
            <consortium name="EnsemblProtists"/>
        </authorList>
    </citation>
    <scope>IDENTIFICATION</scope>
</reference>
<proteinExistence type="inferred from homology"/>
<evidence type="ECO:0000313" key="8">
    <source>
        <dbReference type="EnsemblProtists" id="EKX48413"/>
    </source>
</evidence>
<keyword evidence="4" id="KW-0560">Oxidoreductase</keyword>
<gene>
    <name evidence="7" type="ORF">GUITHDRAFT_93701</name>
</gene>
<evidence type="ECO:0000256" key="5">
    <source>
        <dbReference type="RuleBase" id="RU361277"/>
    </source>
</evidence>
<dbReference type="GeneID" id="17305084"/>
<dbReference type="Pfam" id="PF08240">
    <property type="entry name" value="ADH_N"/>
    <property type="match status" value="1"/>
</dbReference>
<dbReference type="eggNOG" id="KOG0023">
    <property type="taxonomic scope" value="Eukaryota"/>
</dbReference>
<dbReference type="InterPro" id="IPR002328">
    <property type="entry name" value="ADH_Zn_CS"/>
</dbReference>
<keyword evidence="2 5" id="KW-0479">Metal-binding</keyword>
<dbReference type="InterPro" id="IPR047109">
    <property type="entry name" value="CAD-like"/>
</dbReference>
<name>L1JIR8_GUITC</name>
<evidence type="ECO:0000256" key="4">
    <source>
        <dbReference type="ARBA" id="ARBA00023002"/>
    </source>
</evidence>
<evidence type="ECO:0000313" key="9">
    <source>
        <dbReference type="Proteomes" id="UP000011087"/>
    </source>
</evidence>
<dbReference type="InterPro" id="IPR011032">
    <property type="entry name" value="GroES-like_sf"/>
</dbReference>
<reference evidence="9" key="2">
    <citation type="submission" date="2012-11" db="EMBL/GenBank/DDBJ databases">
        <authorList>
            <person name="Kuo A."/>
            <person name="Curtis B.A."/>
            <person name="Tanifuji G."/>
            <person name="Burki F."/>
            <person name="Gruber A."/>
            <person name="Irimia M."/>
            <person name="Maruyama S."/>
            <person name="Arias M.C."/>
            <person name="Ball S.G."/>
            <person name="Gile G.H."/>
            <person name="Hirakawa Y."/>
            <person name="Hopkins J.F."/>
            <person name="Rensing S.A."/>
            <person name="Schmutz J."/>
            <person name="Symeonidi A."/>
            <person name="Elias M."/>
            <person name="Eveleigh R.J."/>
            <person name="Herman E.K."/>
            <person name="Klute M.J."/>
            <person name="Nakayama T."/>
            <person name="Obornik M."/>
            <person name="Reyes-Prieto A."/>
            <person name="Armbrust E.V."/>
            <person name="Aves S.J."/>
            <person name="Beiko R.G."/>
            <person name="Coutinho P."/>
            <person name="Dacks J.B."/>
            <person name="Durnford D.G."/>
            <person name="Fast N.M."/>
            <person name="Green B.R."/>
            <person name="Grisdale C."/>
            <person name="Hempe F."/>
            <person name="Henrissat B."/>
            <person name="Hoppner M.P."/>
            <person name="Ishida K.-I."/>
            <person name="Kim E."/>
            <person name="Koreny L."/>
            <person name="Kroth P.G."/>
            <person name="Liu Y."/>
            <person name="Malik S.-B."/>
            <person name="Maier U.G."/>
            <person name="McRose D."/>
            <person name="Mock T."/>
            <person name="Neilson J.A."/>
            <person name="Onodera N.T."/>
            <person name="Poole A.M."/>
            <person name="Pritham E.J."/>
            <person name="Richards T.A."/>
            <person name="Rocap G."/>
            <person name="Roy S.W."/>
            <person name="Sarai C."/>
            <person name="Schaack S."/>
            <person name="Shirato S."/>
            <person name="Slamovits C.H."/>
            <person name="Spencer D.F."/>
            <person name="Suzuki S."/>
            <person name="Worden A.Z."/>
            <person name="Zauner S."/>
            <person name="Barry K."/>
            <person name="Bell C."/>
            <person name="Bharti A.K."/>
            <person name="Crow J.A."/>
            <person name="Grimwood J."/>
            <person name="Kramer R."/>
            <person name="Lindquist E."/>
            <person name="Lucas S."/>
            <person name="Salamov A."/>
            <person name="McFadden G.I."/>
            <person name="Lane C.E."/>
            <person name="Keeling P.J."/>
            <person name="Gray M.W."/>
            <person name="Grigoriev I.V."/>
            <person name="Archibald J.M."/>
        </authorList>
    </citation>
    <scope>NUCLEOTIDE SEQUENCE</scope>
    <source>
        <strain evidence="9">CCMP2712</strain>
    </source>
</reference>
<organism evidence="7">
    <name type="scientific">Guillardia theta (strain CCMP2712)</name>
    <name type="common">Cryptophyte</name>
    <dbReference type="NCBI Taxonomy" id="905079"/>
    <lineage>
        <taxon>Eukaryota</taxon>
        <taxon>Cryptophyceae</taxon>
        <taxon>Pyrenomonadales</taxon>
        <taxon>Geminigeraceae</taxon>
        <taxon>Guillardia</taxon>
    </lineage>
</organism>
<protein>
    <recommendedName>
        <fullName evidence="6">Enoyl reductase (ER) domain-containing protein</fullName>
    </recommendedName>
</protein>
<keyword evidence="9" id="KW-1185">Reference proteome</keyword>
<dbReference type="SUPFAM" id="SSF51735">
    <property type="entry name" value="NAD(P)-binding Rossmann-fold domains"/>
    <property type="match status" value="1"/>
</dbReference>
<dbReference type="EnsemblProtists" id="EKX48413">
    <property type="protein sequence ID" value="EKX48413"/>
    <property type="gene ID" value="GUITHDRAFT_93701"/>
</dbReference>
<accession>L1JIR8</accession>
<evidence type="ECO:0000256" key="2">
    <source>
        <dbReference type="ARBA" id="ARBA00022723"/>
    </source>
</evidence>
<reference evidence="7 9" key="1">
    <citation type="journal article" date="2012" name="Nature">
        <title>Algal genomes reveal evolutionary mosaicism and the fate of nucleomorphs.</title>
        <authorList>
            <consortium name="DOE Joint Genome Institute"/>
            <person name="Curtis B.A."/>
            <person name="Tanifuji G."/>
            <person name="Burki F."/>
            <person name="Gruber A."/>
            <person name="Irimia M."/>
            <person name="Maruyama S."/>
            <person name="Arias M.C."/>
            <person name="Ball S.G."/>
            <person name="Gile G.H."/>
            <person name="Hirakawa Y."/>
            <person name="Hopkins J.F."/>
            <person name="Kuo A."/>
            <person name="Rensing S.A."/>
            <person name="Schmutz J."/>
            <person name="Symeonidi A."/>
            <person name="Elias M."/>
            <person name="Eveleigh R.J."/>
            <person name="Herman E.K."/>
            <person name="Klute M.J."/>
            <person name="Nakayama T."/>
            <person name="Obornik M."/>
            <person name="Reyes-Prieto A."/>
            <person name="Armbrust E.V."/>
            <person name="Aves S.J."/>
            <person name="Beiko R.G."/>
            <person name="Coutinho P."/>
            <person name="Dacks J.B."/>
            <person name="Durnford D.G."/>
            <person name="Fast N.M."/>
            <person name="Green B.R."/>
            <person name="Grisdale C.J."/>
            <person name="Hempel F."/>
            <person name="Henrissat B."/>
            <person name="Hoppner M.P."/>
            <person name="Ishida K."/>
            <person name="Kim E."/>
            <person name="Koreny L."/>
            <person name="Kroth P.G."/>
            <person name="Liu Y."/>
            <person name="Malik S.B."/>
            <person name="Maier U.G."/>
            <person name="McRose D."/>
            <person name="Mock T."/>
            <person name="Neilson J.A."/>
            <person name="Onodera N.T."/>
            <person name="Poole A.M."/>
            <person name="Pritham E.J."/>
            <person name="Richards T.A."/>
            <person name="Rocap G."/>
            <person name="Roy S.W."/>
            <person name="Sarai C."/>
            <person name="Schaack S."/>
            <person name="Shirato S."/>
            <person name="Slamovits C.H."/>
            <person name="Spencer D.F."/>
            <person name="Suzuki S."/>
            <person name="Worden A.Z."/>
            <person name="Zauner S."/>
            <person name="Barry K."/>
            <person name="Bell C."/>
            <person name="Bharti A.K."/>
            <person name="Crow J.A."/>
            <person name="Grimwood J."/>
            <person name="Kramer R."/>
            <person name="Lindquist E."/>
            <person name="Lucas S."/>
            <person name="Salamov A."/>
            <person name="McFadden G.I."/>
            <person name="Lane C.E."/>
            <person name="Keeling P.J."/>
            <person name="Gray M.W."/>
            <person name="Grigoriev I.V."/>
            <person name="Archibald J.M."/>
        </authorList>
    </citation>
    <scope>NUCLEOTIDE SEQUENCE</scope>
    <source>
        <strain evidence="7 9">CCMP2712</strain>
    </source>
</reference>
<dbReference type="STRING" id="905079.L1JIR8"/>
<dbReference type="Gene3D" id="3.40.50.720">
    <property type="entry name" value="NAD(P)-binding Rossmann-like Domain"/>
    <property type="match status" value="1"/>
</dbReference>
<dbReference type="Pfam" id="PF00107">
    <property type="entry name" value="ADH_zinc_N"/>
    <property type="match status" value="1"/>
</dbReference>
<sequence length="356" mass="37520">MSVNGYAAMSADLGSLAPHKFDRYAPGDMDVSFDIKYCGICHTDVHFIKNDLGFSQYPMVPGHELIGTVTAVGSKVTKFQVGDNIGVGCMVDSCMDCKFCKQHEEQYCNTGSTFTYGGVSKYGRCGPAGKPTAGGYSDKMVVNEHFAVKVPKDVQLDKAAPLLCAGITMYDPIVEHGVKAGTRVGIVGLGGLGMMGIKIAKAMGAEVTAISTSPNKEAGAKSMGATNFLLSTDADAMAKAAKSLDIILDTVSADHEVMPYISLLATKGTHVMIGLTAKPLSVAGSALLFGRQSVTGSLIGGMKRTQEMIDFCCSKNIFPDVKVIGASEIKDALMKLEGKNDSLVRYVIDCGTFKSA</sequence>
<dbReference type="Proteomes" id="UP000011087">
    <property type="component" value="Unassembled WGS sequence"/>
</dbReference>
<dbReference type="OrthoDB" id="1879366at2759"/>
<comment type="cofactor">
    <cofactor evidence="1 5">
        <name>Zn(2+)</name>
        <dbReference type="ChEBI" id="CHEBI:29105"/>
    </cofactor>
</comment>
<dbReference type="AlphaFoldDB" id="L1JIR8"/>
<evidence type="ECO:0000259" key="6">
    <source>
        <dbReference type="SMART" id="SM00829"/>
    </source>
</evidence>
<dbReference type="CDD" id="cd05283">
    <property type="entry name" value="CAD1"/>
    <property type="match status" value="1"/>
</dbReference>
<dbReference type="FunFam" id="3.40.50.720:FF:000022">
    <property type="entry name" value="Cinnamyl alcohol dehydrogenase"/>
    <property type="match status" value="1"/>
</dbReference>
<evidence type="ECO:0000313" key="7">
    <source>
        <dbReference type="EMBL" id="EKX48413.1"/>
    </source>
</evidence>
<dbReference type="GO" id="GO:0016616">
    <property type="term" value="F:oxidoreductase activity, acting on the CH-OH group of donors, NAD or NADP as acceptor"/>
    <property type="evidence" value="ECO:0007669"/>
    <property type="project" value="InterPro"/>
</dbReference>
<dbReference type="KEGG" id="gtt:GUITHDRAFT_93701"/>
<dbReference type="PROSITE" id="PS00059">
    <property type="entry name" value="ADH_ZINC"/>
    <property type="match status" value="1"/>
</dbReference>
<evidence type="ECO:0000256" key="3">
    <source>
        <dbReference type="ARBA" id="ARBA00022833"/>
    </source>
</evidence>
<dbReference type="InterPro" id="IPR013154">
    <property type="entry name" value="ADH-like_N"/>
</dbReference>
<dbReference type="SUPFAM" id="SSF50129">
    <property type="entry name" value="GroES-like"/>
    <property type="match status" value="1"/>
</dbReference>
<evidence type="ECO:0000256" key="1">
    <source>
        <dbReference type="ARBA" id="ARBA00001947"/>
    </source>
</evidence>
<dbReference type="Gene3D" id="3.90.180.10">
    <property type="entry name" value="Medium-chain alcohol dehydrogenases, catalytic domain"/>
    <property type="match status" value="1"/>
</dbReference>
<dbReference type="GO" id="GO:0008270">
    <property type="term" value="F:zinc ion binding"/>
    <property type="evidence" value="ECO:0007669"/>
    <property type="project" value="InterPro"/>
</dbReference>
<dbReference type="InterPro" id="IPR036291">
    <property type="entry name" value="NAD(P)-bd_dom_sf"/>
</dbReference>
<dbReference type="RefSeq" id="XP_005835393.1">
    <property type="nucleotide sequence ID" value="XM_005835336.1"/>
</dbReference>
<dbReference type="EMBL" id="JH992986">
    <property type="protein sequence ID" value="EKX48413.1"/>
    <property type="molecule type" value="Genomic_DNA"/>
</dbReference>
<feature type="domain" description="Enoyl reductase (ER)" evidence="6">
    <location>
        <begin position="11"/>
        <end position="344"/>
    </location>
</feature>